<dbReference type="InterPro" id="IPR013538">
    <property type="entry name" value="ASHA1/2-like_C"/>
</dbReference>
<gene>
    <name evidence="3" type="ORF">EFD55_28795</name>
</gene>
<dbReference type="Pfam" id="PF08327">
    <property type="entry name" value="AHSA1"/>
    <property type="match status" value="1"/>
</dbReference>
<proteinExistence type="inferred from homology"/>
<dbReference type="EMBL" id="RJJT01000028">
    <property type="protein sequence ID" value="RSB63486.1"/>
    <property type="molecule type" value="Genomic_DNA"/>
</dbReference>
<comment type="caution">
    <text evidence="3">The sequence shown here is derived from an EMBL/GenBank/DDBJ whole genome shotgun (WGS) entry which is preliminary data.</text>
</comment>
<reference evidence="3 4" key="1">
    <citation type="submission" date="2018-11" db="EMBL/GenBank/DDBJ databases">
        <authorList>
            <person name="Huo Y."/>
        </authorList>
    </citation>
    <scope>NUCLEOTIDE SEQUENCE [LARGE SCALE GENOMIC DNA]</scope>
    <source>
        <strain evidence="3 4">DSM 30132</strain>
    </source>
</reference>
<organism evidence="3 4">
    <name type="scientific">Rhizobium pisi</name>
    <dbReference type="NCBI Taxonomy" id="574561"/>
    <lineage>
        <taxon>Bacteria</taxon>
        <taxon>Pseudomonadati</taxon>
        <taxon>Pseudomonadota</taxon>
        <taxon>Alphaproteobacteria</taxon>
        <taxon>Hyphomicrobiales</taxon>
        <taxon>Rhizobiaceae</taxon>
        <taxon>Rhizobium/Agrobacterium group</taxon>
        <taxon>Rhizobium</taxon>
    </lineage>
</organism>
<evidence type="ECO:0000256" key="1">
    <source>
        <dbReference type="ARBA" id="ARBA00006817"/>
    </source>
</evidence>
<dbReference type="CDD" id="cd07826">
    <property type="entry name" value="SRPBCC_CalC_Aha1-like_9"/>
    <property type="match status" value="1"/>
</dbReference>
<dbReference type="Gene3D" id="3.30.530.20">
    <property type="match status" value="1"/>
</dbReference>
<dbReference type="OrthoDB" id="9805228at2"/>
<feature type="domain" description="Activator of Hsp90 ATPase homologue 1/2-like C-terminal" evidence="2">
    <location>
        <begin position="31"/>
        <end position="157"/>
    </location>
</feature>
<evidence type="ECO:0000259" key="2">
    <source>
        <dbReference type="Pfam" id="PF08327"/>
    </source>
</evidence>
<evidence type="ECO:0000313" key="4">
    <source>
        <dbReference type="Proteomes" id="UP000277279"/>
    </source>
</evidence>
<accession>A0A3R9BZ54</accession>
<sequence length="165" mass="18317">MESKPTPMKNPTTVERTSERELVVRRTFNGPAHIVFEAWTKPELFMRWWAPKSMGVPLLSCDMDVRVGGGYRVAFGHDASSAMEFFGKYLDVIPNARLVWTNEESDDAAVTTVTFEEKDGKTLLVLHELYPSKEAFDANSGAEGGMPEQFEQLDELLVALGVGGS</sequence>
<dbReference type="InterPro" id="IPR023393">
    <property type="entry name" value="START-like_dom_sf"/>
</dbReference>
<dbReference type="AlphaFoldDB" id="A0A3R9BZ54"/>
<dbReference type="Proteomes" id="UP000277279">
    <property type="component" value="Unassembled WGS sequence"/>
</dbReference>
<comment type="similarity">
    <text evidence="1">Belongs to the AHA1 family.</text>
</comment>
<protein>
    <submittedName>
        <fullName evidence="3">ATPase</fullName>
    </submittedName>
</protein>
<dbReference type="SUPFAM" id="SSF55961">
    <property type="entry name" value="Bet v1-like"/>
    <property type="match status" value="1"/>
</dbReference>
<name>A0A3R9BZ54_9HYPH</name>
<evidence type="ECO:0000313" key="3">
    <source>
        <dbReference type="EMBL" id="RSB63486.1"/>
    </source>
</evidence>